<name>A0AAN9PA33_CROPI</name>
<dbReference type="PANTHER" id="PTHR45855">
    <property type="entry name" value="TRANSCRIPTION FACTOR PIF1-RELATED"/>
    <property type="match status" value="1"/>
</dbReference>
<keyword evidence="2" id="KW-0805">Transcription regulation</keyword>
<keyword evidence="3" id="KW-0238">DNA-binding</keyword>
<evidence type="ECO:0000256" key="2">
    <source>
        <dbReference type="ARBA" id="ARBA00023015"/>
    </source>
</evidence>
<feature type="compositionally biased region" description="Polar residues" evidence="6">
    <location>
        <begin position="10"/>
        <end position="28"/>
    </location>
</feature>
<evidence type="ECO:0000256" key="6">
    <source>
        <dbReference type="SAM" id="MobiDB-lite"/>
    </source>
</evidence>
<gene>
    <name evidence="7" type="ORF">RIF29_06003</name>
</gene>
<dbReference type="InterPro" id="IPR031066">
    <property type="entry name" value="bHLH_ALC-like_plant"/>
</dbReference>
<dbReference type="InterPro" id="IPR036638">
    <property type="entry name" value="HLH_DNA-bd_sf"/>
</dbReference>
<feature type="region of interest" description="Disordered" evidence="6">
    <location>
        <begin position="69"/>
        <end position="133"/>
    </location>
</feature>
<dbReference type="GO" id="GO:0046983">
    <property type="term" value="F:protein dimerization activity"/>
    <property type="evidence" value="ECO:0007669"/>
    <property type="project" value="InterPro"/>
</dbReference>
<dbReference type="SUPFAM" id="SSF47459">
    <property type="entry name" value="HLH, helix-loop-helix DNA-binding domain"/>
    <property type="match status" value="1"/>
</dbReference>
<dbReference type="Proteomes" id="UP001372338">
    <property type="component" value="Unassembled WGS sequence"/>
</dbReference>
<comment type="caution">
    <text evidence="7">The sequence shown here is derived from an EMBL/GenBank/DDBJ whole genome shotgun (WGS) entry which is preliminary data.</text>
</comment>
<accession>A0AAN9PA33</accession>
<protein>
    <recommendedName>
        <fullName evidence="9">BHLH domain-containing protein</fullName>
    </recommendedName>
</protein>
<feature type="compositionally biased region" description="Polar residues" evidence="6">
    <location>
        <begin position="82"/>
        <end position="92"/>
    </location>
</feature>
<feature type="compositionally biased region" description="Basic and acidic residues" evidence="6">
    <location>
        <begin position="123"/>
        <end position="133"/>
    </location>
</feature>
<evidence type="ECO:0000313" key="8">
    <source>
        <dbReference type="Proteomes" id="UP001372338"/>
    </source>
</evidence>
<dbReference type="GO" id="GO:0003677">
    <property type="term" value="F:DNA binding"/>
    <property type="evidence" value="ECO:0007669"/>
    <property type="project" value="UniProtKB-KW"/>
</dbReference>
<dbReference type="Gene3D" id="4.10.280.10">
    <property type="entry name" value="Helix-loop-helix DNA-binding domain"/>
    <property type="match status" value="1"/>
</dbReference>
<evidence type="ECO:0000256" key="5">
    <source>
        <dbReference type="ARBA" id="ARBA00023242"/>
    </source>
</evidence>
<evidence type="ECO:0000313" key="7">
    <source>
        <dbReference type="EMBL" id="KAK7291110.1"/>
    </source>
</evidence>
<dbReference type="GO" id="GO:0005634">
    <property type="term" value="C:nucleus"/>
    <property type="evidence" value="ECO:0007669"/>
    <property type="project" value="UniProtKB-SubCell"/>
</dbReference>
<keyword evidence="8" id="KW-1185">Reference proteome</keyword>
<keyword evidence="5" id="KW-0539">Nucleus</keyword>
<comment type="subcellular location">
    <subcellularLocation>
        <location evidence="1">Nucleus</location>
    </subcellularLocation>
</comment>
<evidence type="ECO:0000256" key="4">
    <source>
        <dbReference type="ARBA" id="ARBA00023163"/>
    </source>
</evidence>
<proteinExistence type="predicted"/>
<dbReference type="EMBL" id="JAYWIO010000001">
    <property type="protein sequence ID" value="KAK7291110.1"/>
    <property type="molecule type" value="Genomic_DNA"/>
</dbReference>
<organism evidence="7 8">
    <name type="scientific">Crotalaria pallida</name>
    <name type="common">Smooth rattlebox</name>
    <name type="synonym">Crotalaria striata</name>
    <dbReference type="NCBI Taxonomy" id="3830"/>
    <lineage>
        <taxon>Eukaryota</taxon>
        <taxon>Viridiplantae</taxon>
        <taxon>Streptophyta</taxon>
        <taxon>Embryophyta</taxon>
        <taxon>Tracheophyta</taxon>
        <taxon>Spermatophyta</taxon>
        <taxon>Magnoliopsida</taxon>
        <taxon>eudicotyledons</taxon>
        <taxon>Gunneridae</taxon>
        <taxon>Pentapetalae</taxon>
        <taxon>rosids</taxon>
        <taxon>fabids</taxon>
        <taxon>Fabales</taxon>
        <taxon>Fabaceae</taxon>
        <taxon>Papilionoideae</taxon>
        <taxon>50 kb inversion clade</taxon>
        <taxon>genistoids sensu lato</taxon>
        <taxon>core genistoids</taxon>
        <taxon>Crotalarieae</taxon>
        <taxon>Crotalaria</taxon>
    </lineage>
</organism>
<evidence type="ECO:0008006" key="9">
    <source>
        <dbReference type="Google" id="ProtNLM"/>
    </source>
</evidence>
<feature type="region of interest" description="Disordered" evidence="6">
    <location>
        <begin position="1"/>
        <end position="53"/>
    </location>
</feature>
<dbReference type="PANTHER" id="PTHR45855:SF72">
    <property type="entry name" value="HELIX LOOP HELIX DNA-BINDING DOMAIN PROTEIN"/>
    <property type="match status" value="1"/>
</dbReference>
<sequence>MAASGGSGNDGNIQQTQPPFSMKTAMNSDSEDLSSLFHQLLSPPPPGMEPNHCFSDPYSHANYIPHPSSHLLHPSAHHHHANNTISTNTCDDFTSPPVENGESSELPSPKPVPPPRTSSKRSRAAEFHNLSEKTDKASMLDEAIEYLKQLQLQVQTLMMRNGLSLHPMSLPGGVRPMIFPQTGLNFDEANQFQNFNSGIASFSNDESMLRPSYNFSKHGSISNQSVVPASMTNITTSDTSTSFQPYIKDALCGSMPQQLPNTTRMGKTPSPDVS</sequence>
<keyword evidence="4" id="KW-0804">Transcription</keyword>
<reference evidence="7 8" key="1">
    <citation type="submission" date="2024-01" db="EMBL/GenBank/DDBJ databases">
        <title>The genomes of 5 underutilized Papilionoideae crops provide insights into root nodulation and disease resistanc.</title>
        <authorList>
            <person name="Yuan L."/>
        </authorList>
    </citation>
    <scope>NUCLEOTIDE SEQUENCE [LARGE SCALE GENOMIC DNA]</scope>
    <source>
        <strain evidence="7">ZHUSHIDOU_FW_LH</strain>
        <tissue evidence="7">Leaf</tissue>
    </source>
</reference>
<evidence type="ECO:0000256" key="1">
    <source>
        <dbReference type="ARBA" id="ARBA00004123"/>
    </source>
</evidence>
<evidence type="ECO:0000256" key="3">
    <source>
        <dbReference type="ARBA" id="ARBA00023125"/>
    </source>
</evidence>
<dbReference type="AlphaFoldDB" id="A0AAN9PA33"/>